<sequence>METKQAIEILVQVAHIAQKGGLLQLADAVAVAEAIKVVAPVEEQKEVEKELVN</sequence>
<accession>A0A6J5NAC6</accession>
<dbReference type="EMBL" id="LR796595">
    <property type="protein sequence ID" value="CAB4154003.1"/>
    <property type="molecule type" value="Genomic_DNA"/>
</dbReference>
<gene>
    <name evidence="1" type="ORF">UFOVP638_46</name>
</gene>
<organism evidence="1">
    <name type="scientific">uncultured Caudovirales phage</name>
    <dbReference type="NCBI Taxonomy" id="2100421"/>
    <lineage>
        <taxon>Viruses</taxon>
        <taxon>Duplodnaviria</taxon>
        <taxon>Heunggongvirae</taxon>
        <taxon>Uroviricota</taxon>
        <taxon>Caudoviricetes</taxon>
        <taxon>Peduoviridae</taxon>
        <taxon>Maltschvirus</taxon>
        <taxon>Maltschvirus maltsch</taxon>
    </lineage>
</organism>
<reference evidence="1" key="1">
    <citation type="submission" date="2020-04" db="EMBL/GenBank/DDBJ databases">
        <authorList>
            <person name="Chiriac C."/>
            <person name="Salcher M."/>
            <person name="Ghai R."/>
            <person name="Kavagutti S V."/>
        </authorList>
    </citation>
    <scope>NUCLEOTIDE SEQUENCE</scope>
</reference>
<name>A0A6J5NAC6_9CAUD</name>
<evidence type="ECO:0000313" key="1">
    <source>
        <dbReference type="EMBL" id="CAB4154003.1"/>
    </source>
</evidence>
<protein>
    <submittedName>
        <fullName evidence="1">Uncharacterized protein</fullName>
    </submittedName>
</protein>
<proteinExistence type="predicted"/>